<sequence length="149" mass="16670">MDDHSQFSLDDGDGDDEINEEIDLKSTYDSNAERVIEVSFKWPNFDCFASGKASGFGWSIEDDLGIGDMKFDFVAQEEVLVATRFDDIVKTWFEDAVVIVVPNSDSVDDDVDHDNLDVKTLVAECNYSVSCSSADNKLVTDEFQVVMTR</sequence>
<dbReference type="EMBL" id="JAMYWD010000001">
    <property type="protein sequence ID" value="KAJ4981491.1"/>
    <property type="molecule type" value="Genomic_DNA"/>
</dbReference>
<evidence type="ECO:0000313" key="2">
    <source>
        <dbReference type="Proteomes" id="UP001141806"/>
    </source>
</evidence>
<name>A0A9Q0L3A1_9MAGN</name>
<keyword evidence="2" id="KW-1185">Reference proteome</keyword>
<evidence type="ECO:0000313" key="1">
    <source>
        <dbReference type="EMBL" id="KAJ4981491.1"/>
    </source>
</evidence>
<gene>
    <name evidence="1" type="ORF">NE237_032328</name>
</gene>
<dbReference type="AlphaFoldDB" id="A0A9Q0L3A1"/>
<accession>A0A9Q0L3A1</accession>
<comment type="caution">
    <text evidence="1">The sequence shown here is derived from an EMBL/GenBank/DDBJ whole genome shotgun (WGS) entry which is preliminary data.</text>
</comment>
<proteinExistence type="predicted"/>
<reference evidence="1" key="1">
    <citation type="journal article" date="2023" name="Plant J.">
        <title>The genome of the king protea, Protea cynaroides.</title>
        <authorList>
            <person name="Chang J."/>
            <person name="Duong T.A."/>
            <person name="Schoeman C."/>
            <person name="Ma X."/>
            <person name="Roodt D."/>
            <person name="Barker N."/>
            <person name="Li Z."/>
            <person name="Van de Peer Y."/>
            <person name="Mizrachi E."/>
        </authorList>
    </citation>
    <scope>NUCLEOTIDE SEQUENCE</scope>
    <source>
        <tissue evidence="1">Young leaves</tissue>
    </source>
</reference>
<dbReference type="Proteomes" id="UP001141806">
    <property type="component" value="Unassembled WGS sequence"/>
</dbReference>
<organism evidence="1 2">
    <name type="scientific">Protea cynaroides</name>
    <dbReference type="NCBI Taxonomy" id="273540"/>
    <lineage>
        <taxon>Eukaryota</taxon>
        <taxon>Viridiplantae</taxon>
        <taxon>Streptophyta</taxon>
        <taxon>Embryophyta</taxon>
        <taxon>Tracheophyta</taxon>
        <taxon>Spermatophyta</taxon>
        <taxon>Magnoliopsida</taxon>
        <taxon>Proteales</taxon>
        <taxon>Proteaceae</taxon>
        <taxon>Protea</taxon>
    </lineage>
</organism>
<protein>
    <submittedName>
        <fullName evidence="1">Uncharacterized protein</fullName>
    </submittedName>
</protein>